<comment type="caution">
    <text evidence="1">The sequence shown here is derived from an EMBL/GenBank/DDBJ whole genome shotgun (WGS) entry which is preliminary data.</text>
</comment>
<name>A0A1V5ZN18_9BACT</name>
<dbReference type="AlphaFoldDB" id="A0A1V5ZN18"/>
<dbReference type="EMBL" id="MWDB01000013">
    <property type="protein sequence ID" value="OQB41619.1"/>
    <property type="molecule type" value="Genomic_DNA"/>
</dbReference>
<accession>A0A1V5ZN18</accession>
<gene>
    <name evidence="1" type="ORF">BWY04_00715</name>
</gene>
<evidence type="ECO:0000313" key="1">
    <source>
        <dbReference type="EMBL" id="OQB41619.1"/>
    </source>
</evidence>
<reference evidence="1" key="1">
    <citation type="submission" date="2017-02" db="EMBL/GenBank/DDBJ databases">
        <title>Delving into the versatile metabolic prowess of the omnipresent phylum Bacteroidetes.</title>
        <authorList>
            <person name="Nobu M.K."/>
            <person name="Mei R."/>
            <person name="Narihiro T."/>
            <person name="Kuroda K."/>
            <person name="Liu W.-T."/>
        </authorList>
    </citation>
    <scope>NUCLEOTIDE SEQUENCE</scope>
    <source>
        <strain evidence="1">ADurb.Bin160</strain>
    </source>
</reference>
<protein>
    <submittedName>
        <fullName evidence="1">Uncharacterized protein</fullName>
    </submittedName>
</protein>
<organism evidence="1">
    <name type="scientific">candidate division CPR1 bacterium ADurb.Bin160</name>
    <dbReference type="NCBI Taxonomy" id="1852826"/>
    <lineage>
        <taxon>Bacteria</taxon>
        <taxon>candidate division CPR1</taxon>
    </lineage>
</organism>
<proteinExistence type="predicted"/>
<dbReference type="Proteomes" id="UP000485621">
    <property type="component" value="Unassembled WGS sequence"/>
</dbReference>
<sequence>MNNKLRQGLIISTIVTLGLLGQVKEAIAQTLNDKNIDKTEELARVTDNTASAISANFDLDRSSPDVSAVKQFFME</sequence>